<reference evidence="6" key="1">
    <citation type="submission" date="2010-08" db="EMBL/GenBank/DDBJ databases">
        <authorList>
            <consortium name="Caenorhabditis japonica Sequencing Consortium"/>
            <person name="Wilson R.K."/>
        </authorList>
    </citation>
    <scope>NUCLEOTIDE SEQUENCE [LARGE SCALE GENOMIC DNA]</scope>
    <source>
        <strain evidence="6">DF5081</strain>
    </source>
</reference>
<comment type="subcellular location">
    <subcellularLocation>
        <location evidence="1">Secreted</location>
    </subcellularLocation>
</comment>
<dbReference type="Pfam" id="PF01060">
    <property type="entry name" value="TTR-52"/>
    <property type="match status" value="1"/>
</dbReference>
<evidence type="ECO:0000313" key="5">
    <source>
        <dbReference type="EnsemblMetazoa" id="CJA41334.1"/>
    </source>
</evidence>
<accession>A0A8R1IZ79</accession>
<proteinExistence type="inferred from homology"/>
<evidence type="ECO:0000256" key="4">
    <source>
        <dbReference type="ARBA" id="ARBA00022729"/>
    </source>
</evidence>
<dbReference type="Proteomes" id="UP000005237">
    <property type="component" value="Unassembled WGS sequence"/>
</dbReference>
<organism evidence="5 6">
    <name type="scientific">Caenorhabditis japonica</name>
    <dbReference type="NCBI Taxonomy" id="281687"/>
    <lineage>
        <taxon>Eukaryota</taxon>
        <taxon>Metazoa</taxon>
        <taxon>Ecdysozoa</taxon>
        <taxon>Nematoda</taxon>
        <taxon>Chromadorea</taxon>
        <taxon>Rhabditida</taxon>
        <taxon>Rhabditina</taxon>
        <taxon>Rhabditomorpha</taxon>
        <taxon>Rhabditoidea</taxon>
        <taxon>Rhabditidae</taxon>
        <taxon>Peloderinae</taxon>
        <taxon>Caenorhabditis</taxon>
    </lineage>
</organism>
<name>A0A8R1IZ79_CAEJA</name>
<dbReference type="GO" id="GO:0005576">
    <property type="term" value="C:extracellular region"/>
    <property type="evidence" value="ECO:0007669"/>
    <property type="project" value="UniProtKB-SubCell"/>
</dbReference>
<dbReference type="EnsemblMetazoa" id="CJA41334.1">
    <property type="protein sequence ID" value="CJA41334.1"/>
    <property type="gene ID" value="WBGene00217182"/>
</dbReference>
<dbReference type="Gene3D" id="2.60.40.3330">
    <property type="match status" value="1"/>
</dbReference>
<evidence type="ECO:0000313" key="6">
    <source>
        <dbReference type="Proteomes" id="UP000005237"/>
    </source>
</evidence>
<keyword evidence="3" id="KW-0964">Secreted</keyword>
<keyword evidence="6" id="KW-1185">Reference proteome</keyword>
<dbReference type="PANTHER" id="PTHR21700:SF120">
    <property type="entry name" value="TRANSTHYRETIN-LIKE PROTEIN 15"/>
    <property type="match status" value="1"/>
</dbReference>
<dbReference type="GO" id="GO:0009986">
    <property type="term" value="C:cell surface"/>
    <property type="evidence" value="ECO:0007669"/>
    <property type="project" value="InterPro"/>
</dbReference>
<dbReference type="AlphaFoldDB" id="A0A8R1IZ79"/>
<comment type="similarity">
    <text evidence="2">Belongs to the nematode transthyretin-like family.</text>
</comment>
<sequence length="79" mass="9113">MISSRRQKTSIGGEFSISGWEDEHKSIQPYLVITHTCFVEKSGCKRISEFDVPDKYVGKTYEMKYIALDIQFGKDKEVC</sequence>
<protein>
    <submittedName>
        <fullName evidence="5">Uncharacterized protein</fullName>
    </submittedName>
</protein>
<keyword evidence="4" id="KW-0732">Signal</keyword>
<evidence type="ECO:0000256" key="1">
    <source>
        <dbReference type="ARBA" id="ARBA00004613"/>
    </source>
</evidence>
<dbReference type="InterPro" id="IPR038479">
    <property type="entry name" value="Transthyretin-like_sf"/>
</dbReference>
<evidence type="ECO:0000256" key="2">
    <source>
        <dbReference type="ARBA" id="ARBA00010112"/>
    </source>
</evidence>
<dbReference type="InterPro" id="IPR001534">
    <property type="entry name" value="Transthyretin-like"/>
</dbReference>
<reference evidence="5" key="2">
    <citation type="submission" date="2022-06" db="UniProtKB">
        <authorList>
            <consortium name="EnsemblMetazoa"/>
        </authorList>
    </citation>
    <scope>IDENTIFICATION</scope>
    <source>
        <strain evidence="5">DF5081</strain>
    </source>
</reference>
<evidence type="ECO:0000256" key="3">
    <source>
        <dbReference type="ARBA" id="ARBA00022525"/>
    </source>
</evidence>
<dbReference type="PANTHER" id="PTHR21700">
    <property type="entry name" value="TRANSTHYRETIN-LIKE FAMILY PROTEIN-RELATED"/>
    <property type="match status" value="1"/>
</dbReference>